<accession>A0A1X1FD80</accession>
<dbReference type="AlphaFoldDB" id="A0A1X1FD80"/>
<dbReference type="RefSeq" id="WP_084988953.1">
    <property type="nucleotide sequence ID" value="NZ_JAQKGT010000020.1"/>
</dbReference>
<evidence type="ECO:0000313" key="1">
    <source>
        <dbReference type="EMBL" id="MSE19771.1"/>
    </source>
</evidence>
<dbReference type="EMBL" id="MSBD01000044">
    <property type="protein sequence ID" value="ORN27109.1"/>
    <property type="molecule type" value="Genomic_DNA"/>
</dbReference>
<evidence type="ECO:0000313" key="2">
    <source>
        <dbReference type="EMBL" id="ORN27109.1"/>
    </source>
</evidence>
<gene>
    <name evidence="2" type="ORF">FAM23169_01876</name>
    <name evidence="1" type="ORF">GKC44_00535</name>
</gene>
<evidence type="ECO:0000313" key="3">
    <source>
        <dbReference type="Proteomes" id="UP000193009"/>
    </source>
</evidence>
<evidence type="ECO:0000313" key="4">
    <source>
        <dbReference type="Proteomes" id="UP000491237"/>
    </source>
</evidence>
<dbReference type="Proteomes" id="UP000193009">
    <property type="component" value="Unassembled WGS sequence"/>
</dbReference>
<comment type="caution">
    <text evidence="2">The sequence shown here is derived from an EMBL/GenBank/DDBJ whole genome shotgun (WGS) entry which is preliminary data.</text>
</comment>
<name>A0A1X1FD80_9LACO</name>
<protein>
    <submittedName>
        <fullName evidence="2">Uncharacterized protein</fullName>
    </submittedName>
</protein>
<dbReference type="Proteomes" id="UP000491237">
    <property type="component" value="Unassembled WGS sequence"/>
</dbReference>
<dbReference type="EMBL" id="WKKY01000002">
    <property type="protein sequence ID" value="MSE19771.1"/>
    <property type="molecule type" value="Genomic_DNA"/>
</dbReference>
<organism evidence="2 3">
    <name type="scientific">Lentilactobacillus parabuchneri</name>
    <dbReference type="NCBI Taxonomy" id="152331"/>
    <lineage>
        <taxon>Bacteria</taxon>
        <taxon>Bacillati</taxon>
        <taxon>Bacillota</taxon>
        <taxon>Bacilli</taxon>
        <taxon>Lactobacillales</taxon>
        <taxon>Lactobacillaceae</taxon>
        <taxon>Lentilactobacillus</taxon>
    </lineage>
</organism>
<proteinExistence type="predicted"/>
<reference evidence="2 3" key="1">
    <citation type="journal article" date="2017" name="Front. Microbiol.">
        <title>The Histidine Decarboxylase Gene Cluster of Lactobacillus parabuchneri Was Gained by Horizontal Gene Transfer and Is Mobile within the Species.</title>
        <authorList>
            <person name="Wuthrich D."/>
            <person name="Berthoud H."/>
            <person name="Wechsler D."/>
            <person name="Eugster E."/>
            <person name="Irmler S."/>
            <person name="Bruggmann R."/>
        </authorList>
    </citation>
    <scope>NUCLEOTIDE SEQUENCE [LARGE SCALE GENOMIC DNA]</scope>
    <source>
        <strain evidence="2 3">FAM23169</strain>
    </source>
</reference>
<keyword evidence="3" id="KW-1185">Reference proteome</keyword>
<reference evidence="1 4" key="2">
    <citation type="submission" date="2019-11" db="EMBL/GenBank/DDBJ databases">
        <title>Draft Genome Sequence of Plant Growth-Promoting Rhizosphere-Associated Bacteria.</title>
        <authorList>
            <person name="Vasilyev I.Y."/>
            <person name="Radchenko V."/>
            <person name="Ilnitskaya E.V."/>
        </authorList>
    </citation>
    <scope>NUCLEOTIDE SEQUENCE [LARGE SCALE GENOMIC DNA]</scope>
    <source>
        <strain evidence="1 4">VRA_07sq_f</strain>
    </source>
</reference>
<sequence length="88" mass="10566">MNEKLKKDRSTKRENDQERFYQEKIQKRYVHNVIGVTQVKVTRVVIKAPSNIYNPSFSENVGLWEQYWDAKGNKLFEQRISDDKAFKK</sequence>